<dbReference type="GO" id="GO:0017025">
    <property type="term" value="F:TBP-class protein binding"/>
    <property type="evidence" value="ECO:0007669"/>
    <property type="project" value="InterPro"/>
</dbReference>
<dbReference type="SUPFAM" id="SSF48371">
    <property type="entry name" value="ARM repeat"/>
    <property type="match status" value="1"/>
</dbReference>
<feature type="region of interest" description="Disordered" evidence="3">
    <location>
        <begin position="185"/>
        <end position="288"/>
    </location>
</feature>
<dbReference type="InterPro" id="IPR044972">
    <property type="entry name" value="Mot1"/>
</dbReference>
<dbReference type="InterPro" id="IPR016024">
    <property type="entry name" value="ARM-type_fold"/>
</dbReference>
<keyword evidence="1" id="KW-0347">Helicase</keyword>
<dbReference type="PANTHER" id="PTHR36498:SF1">
    <property type="entry name" value="TATA-BINDING PROTEIN-ASSOCIATED FACTOR 172"/>
    <property type="match status" value="1"/>
</dbReference>
<dbReference type="Proteomes" id="UP000518752">
    <property type="component" value="Unassembled WGS sequence"/>
</dbReference>
<sequence>MTSRLDRLLLLLDTGSSSSVRNTAAKQLAQLAVKSVISDVTVADDVKASRQHASVADPAAWGELMAVVARIIPFLHSKSFETRNAASVALSQIFSSIPVWQPFHDDNQAASMKDSDRVPEFSNFSVEELVLQGKLLLASSGKEFIRPAILSSPAEVKKARKEAMGRLGLEFLDDVAEEMDLDKELGADVDGDVDMEVKTEDQPASAESPMDVCPPTTAKKEDSDPSRASTPADPSPTPSTSAPQVDLSQLSARERNRLKRKRKPGNSAFVAPQHPPPQTAGSKYNATAAGSSKARLVTADENIQNTSSRLASPTTDKVVIDPSKGGAVSPKTVKQSKALEVKPGLWIWDGLVQVLEVDLFSAAWEVRHGAALALRELLKIQGKCGGMQDGDSWEDNLVAHEKWCNDLSAKLLCVLVLDRFGDFVSDQVVAPVREMISQTLASLLIHMPQRSVLHVHSILLQMIRQQFVIPTPTILTPKPKNSKKQKATEQKLTHIWEIRHAGLLGIKYEVAVRNDLFDDGIEKKVKQEDGSGEVNGNAILNDVVDAAVLGLEDKDDDVRAVAASCLLPVAGHLVEQLPECLERVLLVLWSCLSDMKDDLSSSVGAVMELLGKLVAYDRVIEILANETVSLPLTTLAPTLFPFFRHTIANVRLSVVKTLHSFLTVESLPREWISVSFFRLLYQNLVIEERSEIRDASLETWRTALDIVSAMPGWIETNASQQIILDWYAIVMTPFGMPIDPSGFYHPLLVVEGETPPERHNVDKNMLAQDLSLITTEVILKARIAGSTALALLMAFWPVDVTPSMEEVFQPILLHYVDSTSMLQKVLSAIISEEWAREHTSRSRPDP</sequence>
<keyword evidence="6" id="KW-1185">Reference proteome</keyword>
<dbReference type="GO" id="GO:0016887">
    <property type="term" value="F:ATP hydrolysis activity"/>
    <property type="evidence" value="ECO:0007669"/>
    <property type="project" value="InterPro"/>
</dbReference>
<keyword evidence="2" id="KW-0238">DNA-binding</keyword>
<dbReference type="Pfam" id="PF12054">
    <property type="entry name" value="DUF3535"/>
    <property type="match status" value="1"/>
</dbReference>
<proteinExistence type="predicted"/>
<feature type="domain" description="Mot1 central" evidence="4">
    <location>
        <begin position="715"/>
        <end position="841"/>
    </location>
</feature>
<dbReference type="AlphaFoldDB" id="A0A8H5HYM4"/>
<evidence type="ECO:0000256" key="3">
    <source>
        <dbReference type="SAM" id="MobiDB-lite"/>
    </source>
</evidence>
<protein>
    <recommendedName>
        <fullName evidence="4">Mot1 central domain-containing protein</fullName>
    </recommendedName>
</protein>
<evidence type="ECO:0000259" key="4">
    <source>
        <dbReference type="Pfam" id="PF12054"/>
    </source>
</evidence>
<dbReference type="InterPro" id="IPR022707">
    <property type="entry name" value="Mot1_central_dom"/>
</dbReference>
<evidence type="ECO:0000313" key="5">
    <source>
        <dbReference type="EMBL" id="KAF5391862.1"/>
    </source>
</evidence>
<evidence type="ECO:0000256" key="2">
    <source>
        <dbReference type="ARBA" id="ARBA00023125"/>
    </source>
</evidence>
<feature type="compositionally biased region" description="Low complexity" evidence="3">
    <location>
        <begin position="226"/>
        <end position="243"/>
    </location>
</feature>
<accession>A0A8H5HYM4</accession>
<feature type="compositionally biased region" description="Polar residues" evidence="3">
    <location>
        <begin position="279"/>
        <end position="288"/>
    </location>
</feature>
<evidence type="ECO:0000313" key="6">
    <source>
        <dbReference type="Proteomes" id="UP000518752"/>
    </source>
</evidence>
<comment type="caution">
    <text evidence="5">The sequence shown here is derived from an EMBL/GenBank/DDBJ whole genome shotgun (WGS) entry which is preliminary data.</text>
</comment>
<evidence type="ECO:0000256" key="1">
    <source>
        <dbReference type="ARBA" id="ARBA00022806"/>
    </source>
</evidence>
<dbReference type="GO" id="GO:0003677">
    <property type="term" value="F:DNA binding"/>
    <property type="evidence" value="ECO:0007669"/>
    <property type="project" value="UniProtKB-KW"/>
</dbReference>
<organism evidence="5 6">
    <name type="scientific">Collybiopsis confluens</name>
    <dbReference type="NCBI Taxonomy" id="2823264"/>
    <lineage>
        <taxon>Eukaryota</taxon>
        <taxon>Fungi</taxon>
        <taxon>Dikarya</taxon>
        <taxon>Basidiomycota</taxon>
        <taxon>Agaricomycotina</taxon>
        <taxon>Agaricomycetes</taxon>
        <taxon>Agaricomycetidae</taxon>
        <taxon>Agaricales</taxon>
        <taxon>Marasmiineae</taxon>
        <taxon>Omphalotaceae</taxon>
        <taxon>Collybiopsis</taxon>
    </lineage>
</organism>
<name>A0A8H5HYM4_9AGAR</name>
<keyword evidence="1" id="KW-0547">Nucleotide-binding</keyword>
<gene>
    <name evidence="5" type="ORF">D9757_001830</name>
</gene>
<feature type="compositionally biased region" description="Acidic residues" evidence="3">
    <location>
        <begin position="185"/>
        <end position="194"/>
    </location>
</feature>
<dbReference type="Gene3D" id="1.25.10.10">
    <property type="entry name" value="Leucine-rich Repeat Variant"/>
    <property type="match status" value="1"/>
</dbReference>
<dbReference type="PANTHER" id="PTHR36498">
    <property type="entry name" value="TATA-BINDING PROTEIN-ASSOCIATED FACTOR 172"/>
    <property type="match status" value="1"/>
</dbReference>
<keyword evidence="1" id="KW-0067">ATP-binding</keyword>
<dbReference type="EMBL" id="JAACJN010000008">
    <property type="protein sequence ID" value="KAF5391862.1"/>
    <property type="molecule type" value="Genomic_DNA"/>
</dbReference>
<dbReference type="GO" id="GO:0004386">
    <property type="term" value="F:helicase activity"/>
    <property type="evidence" value="ECO:0007669"/>
    <property type="project" value="UniProtKB-KW"/>
</dbReference>
<reference evidence="5 6" key="1">
    <citation type="journal article" date="2020" name="ISME J.">
        <title>Uncovering the hidden diversity of litter-decomposition mechanisms in mushroom-forming fungi.</title>
        <authorList>
            <person name="Floudas D."/>
            <person name="Bentzer J."/>
            <person name="Ahren D."/>
            <person name="Johansson T."/>
            <person name="Persson P."/>
            <person name="Tunlid A."/>
        </authorList>
    </citation>
    <scope>NUCLEOTIDE SEQUENCE [LARGE SCALE GENOMIC DNA]</scope>
    <source>
        <strain evidence="5 6">CBS 406.79</strain>
    </source>
</reference>
<keyword evidence="1" id="KW-0378">Hydrolase</keyword>
<dbReference type="InterPro" id="IPR011989">
    <property type="entry name" value="ARM-like"/>
</dbReference>
<dbReference type="OrthoDB" id="10252227at2759"/>